<dbReference type="STRING" id="3821.A0A151TSN1"/>
<dbReference type="EMBL" id="CM003605">
    <property type="protein sequence ID" value="KYP69986.1"/>
    <property type="molecule type" value="Genomic_DNA"/>
</dbReference>
<feature type="non-terminal residue" evidence="1">
    <location>
        <position position="1"/>
    </location>
</feature>
<evidence type="ECO:0000313" key="1">
    <source>
        <dbReference type="EMBL" id="KYP69986.1"/>
    </source>
</evidence>
<evidence type="ECO:0008006" key="3">
    <source>
        <dbReference type="Google" id="ProtNLM"/>
    </source>
</evidence>
<keyword evidence="2" id="KW-1185">Reference proteome</keyword>
<name>A0A151TSN1_CAJCA</name>
<protein>
    <recommendedName>
        <fullName evidence="3">DDE Tnp4 domain-containing protein</fullName>
    </recommendedName>
</protein>
<gene>
    <name evidence="1" type="ORF">KK1_009193</name>
</gene>
<accession>A0A151TSN1</accession>
<dbReference type="Proteomes" id="UP000075243">
    <property type="component" value="Chromosome 3"/>
</dbReference>
<organism evidence="1 2">
    <name type="scientific">Cajanus cajan</name>
    <name type="common">Pigeon pea</name>
    <name type="synonym">Cajanus indicus</name>
    <dbReference type="NCBI Taxonomy" id="3821"/>
    <lineage>
        <taxon>Eukaryota</taxon>
        <taxon>Viridiplantae</taxon>
        <taxon>Streptophyta</taxon>
        <taxon>Embryophyta</taxon>
        <taxon>Tracheophyta</taxon>
        <taxon>Spermatophyta</taxon>
        <taxon>Magnoliopsida</taxon>
        <taxon>eudicotyledons</taxon>
        <taxon>Gunneridae</taxon>
        <taxon>Pentapetalae</taxon>
        <taxon>rosids</taxon>
        <taxon>fabids</taxon>
        <taxon>Fabales</taxon>
        <taxon>Fabaceae</taxon>
        <taxon>Papilionoideae</taxon>
        <taxon>50 kb inversion clade</taxon>
        <taxon>NPAAA clade</taxon>
        <taxon>indigoferoid/millettioid clade</taxon>
        <taxon>Phaseoleae</taxon>
        <taxon>Cajanus</taxon>
    </lineage>
</organism>
<dbReference type="AlphaFoldDB" id="A0A151TSN1"/>
<reference evidence="1 2" key="1">
    <citation type="journal article" date="2012" name="Nat. Biotechnol.">
        <title>Draft genome sequence of pigeonpea (Cajanus cajan), an orphan legume crop of resource-poor farmers.</title>
        <authorList>
            <person name="Varshney R.K."/>
            <person name="Chen W."/>
            <person name="Li Y."/>
            <person name="Bharti A.K."/>
            <person name="Saxena R.K."/>
            <person name="Schlueter J.A."/>
            <person name="Donoghue M.T."/>
            <person name="Azam S."/>
            <person name="Fan G."/>
            <person name="Whaley A.M."/>
            <person name="Farmer A.D."/>
            <person name="Sheridan J."/>
            <person name="Iwata A."/>
            <person name="Tuteja R."/>
            <person name="Penmetsa R.V."/>
            <person name="Wu W."/>
            <person name="Upadhyaya H.D."/>
            <person name="Yang S.P."/>
            <person name="Shah T."/>
            <person name="Saxena K.B."/>
            <person name="Michael T."/>
            <person name="McCombie W.R."/>
            <person name="Yang B."/>
            <person name="Zhang G."/>
            <person name="Yang H."/>
            <person name="Wang J."/>
            <person name="Spillane C."/>
            <person name="Cook D.R."/>
            <person name="May G.D."/>
            <person name="Xu X."/>
            <person name="Jackson S.A."/>
        </authorList>
    </citation>
    <scope>NUCLEOTIDE SEQUENCE [LARGE SCALE GENOMIC DNA]</scope>
    <source>
        <strain evidence="2">cv. Asha</strain>
    </source>
</reference>
<evidence type="ECO:0000313" key="2">
    <source>
        <dbReference type="Proteomes" id="UP000075243"/>
    </source>
</evidence>
<dbReference type="Gramene" id="C.cajan_08934.t">
    <property type="protein sequence ID" value="C.cajan_08934.t"/>
    <property type="gene ID" value="C.cajan_08934"/>
</dbReference>
<sequence length="101" mass="11909">IAKPRSTMPAKIRENTRFFPFFKDYIRAINETHIPTMVRSSYHHSHGKISQNVLATYNFNLEFMYVLNGWESLAHDYKLLNDAITRRNELKVTQGKCLSFK</sequence>
<proteinExistence type="predicted"/>